<feature type="transmembrane region" description="Helical" evidence="6">
    <location>
        <begin position="131"/>
        <end position="150"/>
    </location>
</feature>
<sequence length="395" mass="44142">MENMTKKSIEVKKFIPIVFVFIMMILIAMYDNVRGPFVPAIKNDFAVNNKEISWTLLACSLGYMIFTYLGGFLSEKIGHKKVFILGFLLIILSPIGLFFSKNFALYMLNLFILNAGQALIAIGVNTMIPLIAVGFQAILMNLTHFFYGLGATITQRISGVMLYNGMTWRQVYLIIAIISGIIFVVFIFIKMPSTTTSTETEKIDYKSILSNKLVYLYMGTLGFYMAAEQNTGSWFVNFMYDNYGFNEKKSSFYAALFFGTLTIGRLLGGFIVEKVGYFKSVLLSVSSALILYLVGLVLGQSGIIMISISGLFFAIVFPTMVVTLSHVFKKNVSYITGLVVTVGSFIGMIMNLLIGFLNDIIGVYKTYYIMPACLLLCLICAFLIYVNTRSMVDRG</sequence>
<comment type="subcellular location">
    <subcellularLocation>
        <location evidence="1">Cell membrane</location>
        <topology evidence="1">Multi-pass membrane protein</topology>
    </subcellularLocation>
</comment>
<comment type="caution">
    <text evidence="8">The sequence shown here is derived from an EMBL/GenBank/DDBJ whole genome shotgun (WGS) entry which is preliminary data.</text>
</comment>
<feature type="transmembrane region" description="Helical" evidence="6">
    <location>
        <begin position="82"/>
        <end position="99"/>
    </location>
</feature>
<feature type="transmembrane region" description="Helical" evidence="6">
    <location>
        <begin position="332"/>
        <end position="354"/>
    </location>
</feature>
<dbReference type="Gene3D" id="1.20.1250.20">
    <property type="entry name" value="MFS general substrate transporter like domains"/>
    <property type="match status" value="2"/>
</dbReference>
<dbReference type="PANTHER" id="PTHR23514:SF13">
    <property type="entry name" value="INNER MEMBRANE PROTEIN YBJJ"/>
    <property type="match status" value="1"/>
</dbReference>
<feature type="transmembrane region" description="Helical" evidence="6">
    <location>
        <begin position="304"/>
        <end position="325"/>
    </location>
</feature>
<feature type="transmembrane region" description="Helical" evidence="6">
    <location>
        <begin position="209"/>
        <end position="227"/>
    </location>
</feature>
<dbReference type="InterPro" id="IPR051788">
    <property type="entry name" value="MFS_Transporter"/>
</dbReference>
<proteinExistence type="predicted"/>
<organism evidence="8 9">
    <name type="scientific">Clostridium novyi A str. 4552</name>
    <dbReference type="NCBI Taxonomy" id="1444289"/>
    <lineage>
        <taxon>Bacteria</taxon>
        <taxon>Bacillati</taxon>
        <taxon>Bacillota</taxon>
        <taxon>Clostridia</taxon>
        <taxon>Eubacteriales</taxon>
        <taxon>Clostridiaceae</taxon>
        <taxon>Clostridium</taxon>
    </lineage>
</organism>
<accession>A0A0A0I0X5</accession>
<feature type="transmembrane region" description="Helical" evidence="6">
    <location>
        <begin position="250"/>
        <end position="268"/>
    </location>
</feature>
<feature type="transmembrane region" description="Helical" evidence="6">
    <location>
        <begin position="14"/>
        <end position="32"/>
    </location>
</feature>
<gene>
    <name evidence="8" type="ORF">Z968_12260</name>
</gene>
<keyword evidence="2" id="KW-0813">Transport</keyword>
<dbReference type="GO" id="GO:0005886">
    <property type="term" value="C:plasma membrane"/>
    <property type="evidence" value="ECO:0007669"/>
    <property type="project" value="UniProtKB-SubCell"/>
</dbReference>
<evidence type="ECO:0000313" key="9">
    <source>
        <dbReference type="Proteomes" id="UP000030012"/>
    </source>
</evidence>
<dbReference type="EMBL" id="JENJ01000087">
    <property type="protein sequence ID" value="KGM94006.1"/>
    <property type="molecule type" value="Genomic_DNA"/>
</dbReference>
<feature type="transmembrane region" description="Helical" evidence="6">
    <location>
        <begin position="280"/>
        <end position="298"/>
    </location>
</feature>
<keyword evidence="3 6" id="KW-0812">Transmembrane</keyword>
<feature type="domain" description="Major facilitator superfamily (MFS) profile" evidence="7">
    <location>
        <begin position="16"/>
        <end position="389"/>
    </location>
</feature>
<evidence type="ECO:0000256" key="3">
    <source>
        <dbReference type="ARBA" id="ARBA00022692"/>
    </source>
</evidence>
<protein>
    <submittedName>
        <fullName evidence="8">MFS transporter</fullName>
    </submittedName>
</protein>
<dbReference type="InterPro" id="IPR011701">
    <property type="entry name" value="MFS"/>
</dbReference>
<evidence type="ECO:0000256" key="2">
    <source>
        <dbReference type="ARBA" id="ARBA00022448"/>
    </source>
</evidence>
<feature type="transmembrane region" description="Helical" evidence="6">
    <location>
        <begin position="52"/>
        <end position="70"/>
    </location>
</feature>
<evidence type="ECO:0000256" key="1">
    <source>
        <dbReference type="ARBA" id="ARBA00004651"/>
    </source>
</evidence>
<evidence type="ECO:0000256" key="5">
    <source>
        <dbReference type="ARBA" id="ARBA00023136"/>
    </source>
</evidence>
<evidence type="ECO:0000313" key="8">
    <source>
        <dbReference type="EMBL" id="KGM94006.1"/>
    </source>
</evidence>
<feature type="transmembrane region" description="Helical" evidence="6">
    <location>
        <begin position="105"/>
        <end position="124"/>
    </location>
</feature>
<reference evidence="8 9" key="1">
    <citation type="submission" date="2014-01" db="EMBL/GenBank/DDBJ databases">
        <title>Plasmidome dynamics in the species complex Clostridium novyi sensu lato converts strains of independent lineages into distinctly different pathogens.</title>
        <authorList>
            <person name="Skarin H."/>
            <person name="Segerman B."/>
        </authorList>
    </citation>
    <scope>NUCLEOTIDE SEQUENCE [LARGE SCALE GENOMIC DNA]</scope>
    <source>
        <strain evidence="8 9">4552</strain>
    </source>
</reference>
<evidence type="ECO:0000259" key="7">
    <source>
        <dbReference type="PROSITE" id="PS50850"/>
    </source>
</evidence>
<dbReference type="Pfam" id="PF07690">
    <property type="entry name" value="MFS_1"/>
    <property type="match status" value="1"/>
</dbReference>
<dbReference type="GO" id="GO:0022857">
    <property type="term" value="F:transmembrane transporter activity"/>
    <property type="evidence" value="ECO:0007669"/>
    <property type="project" value="InterPro"/>
</dbReference>
<dbReference type="InterPro" id="IPR020846">
    <property type="entry name" value="MFS_dom"/>
</dbReference>
<dbReference type="PANTHER" id="PTHR23514">
    <property type="entry name" value="BYPASS OF STOP CODON PROTEIN 6"/>
    <property type="match status" value="1"/>
</dbReference>
<dbReference type="OrthoDB" id="1674556at2"/>
<feature type="transmembrane region" description="Helical" evidence="6">
    <location>
        <begin position="170"/>
        <end position="189"/>
    </location>
</feature>
<evidence type="ECO:0000256" key="4">
    <source>
        <dbReference type="ARBA" id="ARBA00022989"/>
    </source>
</evidence>
<dbReference type="PROSITE" id="PS50850">
    <property type="entry name" value="MFS"/>
    <property type="match status" value="1"/>
</dbReference>
<dbReference type="AlphaFoldDB" id="A0A0A0I0X5"/>
<dbReference type="InterPro" id="IPR036259">
    <property type="entry name" value="MFS_trans_sf"/>
</dbReference>
<name>A0A0A0I0X5_CLONO</name>
<dbReference type="SUPFAM" id="SSF103473">
    <property type="entry name" value="MFS general substrate transporter"/>
    <property type="match status" value="1"/>
</dbReference>
<keyword evidence="5 6" id="KW-0472">Membrane</keyword>
<keyword evidence="4 6" id="KW-1133">Transmembrane helix</keyword>
<evidence type="ECO:0000256" key="6">
    <source>
        <dbReference type="SAM" id="Phobius"/>
    </source>
</evidence>
<dbReference type="Proteomes" id="UP000030012">
    <property type="component" value="Unassembled WGS sequence"/>
</dbReference>
<feature type="transmembrane region" description="Helical" evidence="6">
    <location>
        <begin position="366"/>
        <end position="386"/>
    </location>
</feature>